<feature type="domain" description="Enoyl reductase (ER)" evidence="5">
    <location>
        <begin position="8"/>
        <end position="304"/>
    </location>
</feature>
<dbReference type="EC" id="1.1.1.-" evidence="6"/>
<dbReference type="PANTHER" id="PTHR43401:SF5">
    <property type="entry name" value="ALCOHOL DEHYDROGENASE-RELATED"/>
    <property type="match status" value="1"/>
</dbReference>
<gene>
    <name evidence="6" type="ORF">GGQ90_004359</name>
</gene>
<dbReference type="InterPro" id="IPR036291">
    <property type="entry name" value="NAD(P)-bd_dom_sf"/>
</dbReference>
<dbReference type="GO" id="GO:0000721">
    <property type="term" value="F:(R,R)-butanediol dehydrogenase activity"/>
    <property type="evidence" value="ECO:0007669"/>
    <property type="project" value="UniProtKB-EC"/>
</dbReference>
<organism evidence="6 7">
    <name type="scientific">Sphingobium scionense</name>
    <dbReference type="NCBI Taxonomy" id="1404341"/>
    <lineage>
        <taxon>Bacteria</taxon>
        <taxon>Pseudomonadati</taxon>
        <taxon>Pseudomonadota</taxon>
        <taxon>Alphaproteobacteria</taxon>
        <taxon>Sphingomonadales</taxon>
        <taxon>Sphingomonadaceae</taxon>
        <taxon>Sphingobium</taxon>
    </lineage>
</organism>
<protein>
    <submittedName>
        <fullName evidence="6">(R,R)-butanediol dehydrogenase/meso-butanediol dehydrogenase/diacetyl reductase</fullName>
        <ecNumber evidence="6">1.1.1.-</ecNumber>
        <ecNumber evidence="6">1.1.1.303</ecNumber>
        <ecNumber evidence="6">1.1.1.4</ecNumber>
    </submittedName>
</protein>
<sequence length="338" mass="35679">MKAAIYPGAGQPMVVEQLPDPVPGPDEVLIRVHRCGICGTDLHMTEGHAFQFPAGTVPGHEYAGEVVALGKNVAGWRVGDRLTALPSTCCGHCEACARGNLVLCPNAPGVMGGFADFMRVPAAVAIRLPATLSLADGALIEPLAVARYGLRQSDIGPSSRVLILGGGSVALCAIWWARCMGAARIVAASRSRHRADMALAMGADAFVPFGEGEEQHVADHLGGAPDIVIECVGLPDFLGRAIRHVGQFGQIISLGFCTAPDAITPAIAARKAVTMRFPVGYTLSDFEHVAREMDKGHADPKMLISSEIDLLDLPAMFDALRGPNRETKVHVRLGREEG</sequence>
<reference evidence="6 7" key="1">
    <citation type="submission" date="2020-08" db="EMBL/GenBank/DDBJ databases">
        <title>Genomic Encyclopedia of Type Strains, Phase IV (KMG-IV): sequencing the most valuable type-strain genomes for metagenomic binning, comparative biology and taxonomic classification.</title>
        <authorList>
            <person name="Goeker M."/>
        </authorList>
    </citation>
    <scope>NUCLEOTIDE SEQUENCE [LARGE SCALE GENOMIC DNA]</scope>
    <source>
        <strain evidence="6 7">DSM 19371</strain>
    </source>
</reference>
<accession>A0A7W6PYQ7</accession>
<dbReference type="EMBL" id="JACIEU010000022">
    <property type="protein sequence ID" value="MBB4150552.1"/>
    <property type="molecule type" value="Genomic_DNA"/>
</dbReference>
<dbReference type="InterPro" id="IPR002328">
    <property type="entry name" value="ADH_Zn_CS"/>
</dbReference>
<dbReference type="SMART" id="SM00829">
    <property type="entry name" value="PKS_ER"/>
    <property type="match status" value="1"/>
</dbReference>
<keyword evidence="3 6" id="KW-0560">Oxidoreductase</keyword>
<comment type="cofactor">
    <cofactor evidence="4">
        <name>Zn(2+)</name>
        <dbReference type="ChEBI" id="CHEBI:29105"/>
    </cofactor>
</comment>
<proteinExistence type="inferred from homology"/>
<dbReference type="InterPro" id="IPR011032">
    <property type="entry name" value="GroES-like_sf"/>
</dbReference>
<keyword evidence="1 4" id="KW-0479">Metal-binding</keyword>
<dbReference type="AlphaFoldDB" id="A0A7W6PYQ7"/>
<dbReference type="EC" id="1.1.1.4" evidence="6"/>
<comment type="caution">
    <text evidence="6">The sequence shown here is derived from an EMBL/GenBank/DDBJ whole genome shotgun (WGS) entry which is preliminary data.</text>
</comment>
<dbReference type="Pfam" id="PF00107">
    <property type="entry name" value="ADH_zinc_N"/>
    <property type="match status" value="1"/>
</dbReference>
<dbReference type="GO" id="GO:0008270">
    <property type="term" value="F:zinc ion binding"/>
    <property type="evidence" value="ECO:0007669"/>
    <property type="project" value="InterPro"/>
</dbReference>
<dbReference type="PANTHER" id="PTHR43401">
    <property type="entry name" value="L-THREONINE 3-DEHYDROGENASE"/>
    <property type="match status" value="1"/>
</dbReference>
<dbReference type="InterPro" id="IPR013154">
    <property type="entry name" value="ADH-like_N"/>
</dbReference>
<dbReference type="Pfam" id="PF08240">
    <property type="entry name" value="ADH_N"/>
    <property type="match status" value="1"/>
</dbReference>
<dbReference type="GO" id="GO:0052587">
    <property type="term" value="F:diacetyl reductase ((R)-acetoin forming) (NAD+) activity"/>
    <property type="evidence" value="ECO:0007669"/>
    <property type="project" value="UniProtKB-EC"/>
</dbReference>
<dbReference type="PROSITE" id="PS00059">
    <property type="entry name" value="ADH_ZINC"/>
    <property type="match status" value="1"/>
</dbReference>
<dbReference type="InterPro" id="IPR020843">
    <property type="entry name" value="ER"/>
</dbReference>
<dbReference type="RefSeq" id="WP_188083897.1">
    <property type="nucleotide sequence ID" value="NZ_JACIEU010000022.1"/>
</dbReference>
<evidence type="ECO:0000256" key="1">
    <source>
        <dbReference type="ARBA" id="ARBA00022723"/>
    </source>
</evidence>
<dbReference type="Gene3D" id="3.40.50.720">
    <property type="entry name" value="NAD(P)-binding Rossmann-like Domain"/>
    <property type="match status" value="1"/>
</dbReference>
<dbReference type="InterPro" id="IPR050129">
    <property type="entry name" value="Zn_alcohol_dh"/>
</dbReference>
<keyword evidence="2 4" id="KW-0862">Zinc</keyword>
<evidence type="ECO:0000256" key="2">
    <source>
        <dbReference type="ARBA" id="ARBA00022833"/>
    </source>
</evidence>
<evidence type="ECO:0000256" key="4">
    <source>
        <dbReference type="RuleBase" id="RU361277"/>
    </source>
</evidence>
<evidence type="ECO:0000313" key="6">
    <source>
        <dbReference type="EMBL" id="MBB4150552.1"/>
    </source>
</evidence>
<dbReference type="SUPFAM" id="SSF51735">
    <property type="entry name" value="NAD(P)-binding Rossmann-fold domains"/>
    <property type="match status" value="1"/>
</dbReference>
<evidence type="ECO:0000256" key="3">
    <source>
        <dbReference type="ARBA" id="ARBA00023002"/>
    </source>
</evidence>
<dbReference type="InterPro" id="IPR013149">
    <property type="entry name" value="ADH-like_C"/>
</dbReference>
<dbReference type="SUPFAM" id="SSF50129">
    <property type="entry name" value="GroES-like"/>
    <property type="match status" value="1"/>
</dbReference>
<comment type="similarity">
    <text evidence="4">Belongs to the zinc-containing alcohol dehydrogenase family.</text>
</comment>
<evidence type="ECO:0000313" key="7">
    <source>
        <dbReference type="Proteomes" id="UP000590524"/>
    </source>
</evidence>
<keyword evidence="7" id="KW-1185">Reference proteome</keyword>
<name>A0A7W6PYQ7_9SPHN</name>
<dbReference type="Gene3D" id="3.90.180.10">
    <property type="entry name" value="Medium-chain alcohol dehydrogenases, catalytic domain"/>
    <property type="match status" value="1"/>
</dbReference>
<dbReference type="Proteomes" id="UP000590524">
    <property type="component" value="Unassembled WGS sequence"/>
</dbReference>
<dbReference type="EC" id="1.1.1.303" evidence="6"/>
<evidence type="ECO:0000259" key="5">
    <source>
        <dbReference type="SMART" id="SM00829"/>
    </source>
</evidence>